<dbReference type="GO" id="GO:0016616">
    <property type="term" value="F:oxidoreductase activity, acting on the CH-OH group of donors, NAD or NADP as acceptor"/>
    <property type="evidence" value="ECO:0007669"/>
    <property type="project" value="TreeGrafter"/>
</dbReference>
<protein>
    <submittedName>
        <fullName evidence="2">2-dehydro-3-deoxy-D-gluconate 5-dehydrogenase</fullName>
    </submittedName>
</protein>
<dbReference type="KEGG" id="ssan:NX02_06300"/>
<dbReference type="PANTHER" id="PTHR42760:SF135">
    <property type="entry name" value="BLL7886 PROTEIN"/>
    <property type="match status" value="1"/>
</dbReference>
<proteinExistence type="inferred from homology"/>
<evidence type="ECO:0000313" key="2">
    <source>
        <dbReference type="EMBL" id="AHE52990.1"/>
    </source>
</evidence>
<name>W0ABH5_9SPHN</name>
<dbReference type="PROSITE" id="PS00061">
    <property type="entry name" value="ADH_SHORT"/>
    <property type="match status" value="1"/>
</dbReference>
<dbReference type="InterPro" id="IPR002347">
    <property type="entry name" value="SDR_fam"/>
</dbReference>
<dbReference type="PRINTS" id="PR00080">
    <property type="entry name" value="SDRFAMILY"/>
</dbReference>
<dbReference type="InterPro" id="IPR020904">
    <property type="entry name" value="Sc_DH/Rdtase_CS"/>
</dbReference>
<comment type="similarity">
    <text evidence="1">Belongs to the short-chain dehydrogenases/reductases (SDR) family.</text>
</comment>
<dbReference type="PANTHER" id="PTHR42760">
    <property type="entry name" value="SHORT-CHAIN DEHYDROGENASES/REDUCTASES FAMILY MEMBER"/>
    <property type="match status" value="1"/>
</dbReference>
<sequence>MQLAGKIALITGASSGLGRHFAKLVAREGATAVVAARRAHALEMLAAEIRESGGACIPIEMDVTDPGSVASAFAFIEREADAPLSLLVNNAGVAQTRAALDVTASEWRQVLDPNLTGAFLVAQQAARAMHDGGGTIVNVASILGERVSKGLAAYAASKAGLIQLTKAMALEWAPLGIRVNALAPGYIATDLNRDFFASTAGQRLIARIPQRRLGQMSDLDGPLMLLCSDQSRYMTGAVIAVDGGHLVSGL</sequence>
<dbReference type="Gene3D" id="3.40.50.720">
    <property type="entry name" value="NAD(P)-binding Rossmann-like Domain"/>
    <property type="match status" value="1"/>
</dbReference>
<reference evidence="2 3" key="1">
    <citation type="submission" date="2013-07" db="EMBL/GenBank/DDBJ databases">
        <title>Completed genome of Sphingomonas sanxanigenens NX02.</title>
        <authorList>
            <person name="Ma T."/>
            <person name="Huang H."/>
            <person name="Wu M."/>
            <person name="Li X."/>
            <person name="Li G."/>
        </authorList>
    </citation>
    <scope>NUCLEOTIDE SEQUENCE [LARGE SCALE GENOMIC DNA]</scope>
    <source>
        <strain evidence="2 3">NX02</strain>
    </source>
</reference>
<dbReference type="AlphaFoldDB" id="W0ABH5"/>
<gene>
    <name evidence="2" type="ORF">NX02_06300</name>
</gene>
<dbReference type="Pfam" id="PF13561">
    <property type="entry name" value="adh_short_C2"/>
    <property type="match status" value="1"/>
</dbReference>
<dbReference type="EMBL" id="CP006644">
    <property type="protein sequence ID" value="AHE52990.1"/>
    <property type="molecule type" value="Genomic_DNA"/>
</dbReference>
<dbReference type="SUPFAM" id="SSF51735">
    <property type="entry name" value="NAD(P)-binding Rossmann-fold domains"/>
    <property type="match status" value="1"/>
</dbReference>
<dbReference type="InterPro" id="IPR036291">
    <property type="entry name" value="NAD(P)-bd_dom_sf"/>
</dbReference>
<keyword evidence="3" id="KW-1185">Reference proteome</keyword>
<dbReference type="HOGENOM" id="CLU_010194_1_1_5"/>
<accession>W0ABH5</accession>
<dbReference type="FunFam" id="3.40.50.720:FF:000084">
    <property type="entry name" value="Short-chain dehydrogenase reductase"/>
    <property type="match status" value="1"/>
</dbReference>
<dbReference type="RefSeq" id="WP_025291272.1">
    <property type="nucleotide sequence ID" value="NZ_CP006644.1"/>
</dbReference>
<dbReference type="OrthoDB" id="9796652at2"/>
<organism evidence="2 3">
    <name type="scientific">Sphingomonas sanxanigenens DSM 19645 = NX02</name>
    <dbReference type="NCBI Taxonomy" id="1123269"/>
    <lineage>
        <taxon>Bacteria</taxon>
        <taxon>Pseudomonadati</taxon>
        <taxon>Pseudomonadota</taxon>
        <taxon>Alphaproteobacteria</taxon>
        <taxon>Sphingomonadales</taxon>
        <taxon>Sphingomonadaceae</taxon>
        <taxon>Sphingomonas</taxon>
    </lineage>
</organism>
<dbReference type="PATRIC" id="fig|1123269.5.peg.1218"/>
<evidence type="ECO:0000256" key="1">
    <source>
        <dbReference type="ARBA" id="ARBA00006484"/>
    </source>
</evidence>
<dbReference type="Proteomes" id="UP000018851">
    <property type="component" value="Chromosome"/>
</dbReference>
<evidence type="ECO:0000313" key="3">
    <source>
        <dbReference type="Proteomes" id="UP000018851"/>
    </source>
</evidence>
<dbReference type="GO" id="GO:0030497">
    <property type="term" value="P:fatty acid elongation"/>
    <property type="evidence" value="ECO:0007669"/>
    <property type="project" value="TreeGrafter"/>
</dbReference>
<dbReference type="PRINTS" id="PR00081">
    <property type="entry name" value="GDHRDH"/>
</dbReference>
<dbReference type="eggNOG" id="COG1028">
    <property type="taxonomic scope" value="Bacteria"/>
</dbReference>
<dbReference type="STRING" id="1123269.NX02_06300"/>